<protein>
    <recommendedName>
        <fullName evidence="4">F-box domain-containing protein</fullName>
    </recommendedName>
</protein>
<evidence type="ECO:0000313" key="2">
    <source>
        <dbReference type="EMBL" id="EFJ46885.1"/>
    </source>
</evidence>
<evidence type="ECO:0000313" key="3">
    <source>
        <dbReference type="Proteomes" id="UP000001058"/>
    </source>
</evidence>
<gene>
    <name evidence="2" type="ORF">VOLCADRAFT_92641</name>
</gene>
<evidence type="ECO:0008006" key="4">
    <source>
        <dbReference type="Google" id="ProtNLM"/>
    </source>
</evidence>
<dbReference type="RefSeq" id="XP_002952094.1">
    <property type="nucleotide sequence ID" value="XM_002952048.1"/>
</dbReference>
<dbReference type="InParanoid" id="D8U065"/>
<name>D8U065_VOLCA</name>
<sequence length="769" mass="79649">MPQPHPTHLSHLPPDLLIFLCGLLPRASRGNLAACCRELRDTILRCCTTRLSLQLGPQPLTTILHAAGGPGSNLRVLEVVFITQPGGVPDADAVSSLARGVTRLGGLRLLLLRSVQPLRGDLGGHFQISLFGTAICEDVAVAGKARYTWLWSPECYRRPPWLCRIPGCGSCTTADPDCGSASLGRESCVPIGNCKGLLATGSSDLAEDMCSWHSGSADHHDKEGEAAEGASVYTEESVTDDDAANRRLLSSLPLPYLLVQMALSAMPYLPNLTVLELVPVLYTVGSAGSSGIMPGTAAEPVVTTADVLQLLVARTPQLRHLRLAAAVPPPPAALEVMRYLPYLATLDLRPPTAAAVRALKAVARRLLPPAPGGSKNEPPTAATVCYHSPQPAGPRGLSLSHARALAACCRLRRLSLEHLGDPDHPWSSEATSGTIAAAAIDSADGGCASGTRIAASGSGCVCMTTRRTCGGADGSSELNHEGCAERVLSIGLARRGLWPKPKAGRVRHHAEVEARMDAYVGGARDVRNGSGAGGGGGRCHHRRCRCRGSGPDVGWGTGDGGSVAAASAASFKVEVMVRAMARCGAEVLVLKVDGAEEEEEEEVEEEEGTGRVAPGNGADGAAQDHTSIHTLQGDCTAWIPSDRAWAPAAAAAAAAAAAQFSGTACAECGFRSPAAELGDLFGPESLLPTVASALLYMPYLRTFKLDGFHNLTGEVAAALLVRLMNTSGLCGCGEASVAAQARVMRAMAGCCGGGGGGGGWEALLEVVFR</sequence>
<evidence type="ECO:0000256" key="1">
    <source>
        <dbReference type="SAM" id="MobiDB-lite"/>
    </source>
</evidence>
<proteinExistence type="predicted"/>
<dbReference type="GeneID" id="9628344"/>
<dbReference type="AlphaFoldDB" id="D8U065"/>
<keyword evidence="3" id="KW-1185">Reference proteome</keyword>
<dbReference type="Proteomes" id="UP000001058">
    <property type="component" value="Unassembled WGS sequence"/>
</dbReference>
<accession>D8U065</accession>
<feature type="compositionally biased region" description="Acidic residues" evidence="1">
    <location>
        <begin position="595"/>
        <end position="607"/>
    </location>
</feature>
<feature type="compositionally biased region" description="Basic and acidic residues" evidence="1">
    <location>
        <begin position="216"/>
        <end position="225"/>
    </location>
</feature>
<organism evidence="3">
    <name type="scientific">Volvox carteri f. nagariensis</name>
    <dbReference type="NCBI Taxonomy" id="3068"/>
    <lineage>
        <taxon>Eukaryota</taxon>
        <taxon>Viridiplantae</taxon>
        <taxon>Chlorophyta</taxon>
        <taxon>core chlorophytes</taxon>
        <taxon>Chlorophyceae</taxon>
        <taxon>CS clade</taxon>
        <taxon>Chlamydomonadales</taxon>
        <taxon>Volvocaceae</taxon>
        <taxon>Volvox</taxon>
    </lineage>
</organism>
<dbReference type="KEGG" id="vcn:VOLCADRAFT_92641"/>
<feature type="region of interest" description="Disordered" evidence="1">
    <location>
        <begin position="216"/>
        <end position="238"/>
    </location>
</feature>
<dbReference type="OrthoDB" id="10682913at2759"/>
<dbReference type="EMBL" id="GL378348">
    <property type="protein sequence ID" value="EFJ46885.1"/>
    <property type="molecule type" value="Genomic_DNA"/>
</dbReference>
<feature type="region of interest" description="Disordered" evidence="1">
    <location>
        <begin position="594"/>
        <end position="622"/>
    </location>
</feature>
<reference evidence="2 3" key="1">
    <citation type="journal article" date="2010" name="Science">
        <title>Genomic analysis of organismal complexity in the multicellular green alga Volvox carteri.</title>
        <authorList>
            <person name="Prochnik S.E."/>
            <person name="Umen J."/>
            <person name="Nedelcu A.M."/>
            <person name="Hallmann A."/>
            <person name="Miller S.M."/>
            <person name="Nishii I."/>
            <person name="Ferris P."/>
            <person name="Kuo A."/>
            <person name="Mitros T."/>
            <person name="Fritz-Laylin L.K."/>
            <person name="Hellsten U."/>
            <person name="Chapman J."/>
            <person name="Simakov O."/>
            <person name="Rensing S.A."/>
            <person name="Terry A."/>
            <person name="Pangilinan J."/>
            <person name="Kapitonov V."/>
            <person name="Jurka J."/>
            <person name="Salamov A."/>
            <person name="Shapiro H."/>
            <person name="Schmutz J."/>
            <person name="Grimwood J."/>
            <person name="Lindquist E."/>
            <person name="Lucas S."/>
            <person name="Grigoriev I.V."/>
            <person name="Schmitt R."/>
            <person name="Kirk D."/>
            <person name="Rokhsar D.S."/>
        </authorList>
    </citation>
    <scope>NUCLEOTIDE SEQUENCE [LARGE SCALE GENOMIC DNA]</scope>
    <source>
        <strain evidence="3">f. Nagariensis / Eve</strain>
    </source>
</reference>